<dbReference type="Pfam" id="PF01835">
    <property type="entry name" value="MG2"/>
    <property type="match status" value="1"/>
</dbReference>
<evidence type="ECO:0000256" key="2">
    <source>
        <dbReference type="SAM" id="Phobius"/>
    </source>
</evidence>
<dbReference type="SMART" id="SM00192">
    <property type="entry name" value="LDLa"/>
    <property type="match status" value="1"/>
</dbReference>
<dbReference type="InterPro" id="IPR011626">
    <property type="entry name" value="Alpha-macroglobulin_TED"/>
</dbReference>
<dbReference type="PANTHER" id="PTHR11412:SF146">
    <property type="entry name" value="CD109 ANTIGEN"/>
    <property type="match status" value="1"/>
</dbReference>
<dbReference type="Gene3D" id="2.60.40.1940">
    <property type="match status" value="1"/>
</dbReference>
<dbReference type="Gene3D" id="1.50.10.20">
    <property type="match status" value="1"/>
</dbReference>
<evidence type="ECO:0000313" key="7">
    <source>
        <dbReference type="EMBL" id="KAK3085478.1"/>
    </source>
</evidence>
<evidence type="ECO:0000259" key="5">
    <source>
        <dbReference type="SMART" id="SM01360"/>
    </source>
</evidence>
<dbReference type="GO" id="GO:0004866">
    <property type="term" value="F:endopeptidase inhibitor activity"/>
    <property type="evidence" value="ECO:0007669"/>
    <property type="project" value="InterPro"/>
</dbReference>
<reference evidence="7" key="1">
    <citation type="submission" date="2019-08" db="EMBL/GenBank/DDBJ databases">
        <title>The improved chromosome-level genome for the pearl oyster Pinctada fucata martensii using PacBio sequencing and Hi-C.</title>
        <authorList>
            <person name="Zheng Z."/>
        </authorList>
    </citation>
    <scope>NUCLEOTIDE SEQUENCE</scope>
    <source>
        <strain evidence="7">ZZ-2019</strain>
        <tissue evidence="7">Adductor muscle</tissue>
    </source>
</reference>
<dbReference type="Pfam" id="PF07703">
    <property type="entry name" value="A2M_BRD"/>
    <property type="match status" value="1"/>
</dbReference>
<sequence>MWLHSLVWAALLGLAISQDRQMIIDNTVGYKMDRSPTYMVIAPNKIRPGEIIQIYASILKLEYPYIDLFISVVQDKVSYSEVSMKFERPGSRLLQMRMPSNSLTGQYKLRVEGKSGDAGNVFFNETDIMFTPKQASCFIQLSKPIYRQGQNVSFRVVPFKPNMMPKYGSMTIYVKDPTGFPVRRWLALQTNAGGLVSQSFMLSDQPNYGNWTIEVDAFGFNYTKSFLVEEYWDPRFDVNVTVRPYVMDNVNTIGGYINANMTTGKPIEGNATVVLTVKQPLPDNYDPNNPLFQNWFQFQKTIQLRKSYDYVNGPRSFEFNMQDIRNRIRSEINAAMTTLEGYEFQFNVSVYDWFFRMTREGYASTILVNSKSKLQWVGDHVRTFKPDSVFTVQLMNYDGTPVQTTNKIRLNVVYNYVSGGGGPSSQNLPVMYATPSGGIAEFQLGIDTQLQSLTLTAAYESDLTIQPIQMKAYRFYSPSNSYISLSTSTKNPKVNTYMIFHVKTSMYVPRIMYQVVGGGNIIVGEELEMVSRRKTFAIALSREMVPTAHVVVYYVSGQPEEIVVDSLTFFVDGTNLNKVSAVVNRGKDFTRDTIEIKAFADPGAYVAFSALPLDIYKRGLTDGLNEWTLIDELNSYDQPARGPWQHLWRLSETEFKYKFYTASGHGIDANSTFRDAGLLVLSDVTVNNVPMTDACRMDPDMRPCFDQQNCYHVNKTCDNMKDCPNDWADEQNCPIPDPRYDNSTQNMISRVSRVLRFYEDSGWAWHETFTKPDGEVDFRVKVPKYPLTWVIHGISVSRNIGLGIQPAPIIYDATRYMYIIVESPTHIIRGEQIGVRVTVFNYWYGDEYIEVLVTMKGSSGYQSVLVGKEGYVTAYNPVTHAGSHQTIVFLEPGQSKDIFMPLVPNMVIGNFTFTVTAWCFLERDEVSRTVYVASDGIENMYHTPYLVDMITYGSLKMPDLKVNVSDLFITPEQRYHNYIPGSPKARITFFGDVVTPGFFVEYPTAEDIMYRPYGAGEMNMFNFAYNLITLLFKKANKQLSNAVTRRSLEYLNIALQRQFSYMNGDGSFRMFRDDPVPSMWLTAFVAKTLQEAKVGEWEKEFFVPVELLNKIVLWICDNQHNETGEFNEAPNSPVYDRNYGSLTEALVNETIRSHPVPLTAYVLIALYKIKDVSGDAQRCIETSKQRASEYLSRQVNEIERSGEIFHLAITAYALSLSQQRSITVFNKLWALRRTDFETYFADTAIRENPSDFESNVRYLLPRLPLVNDAYGVQSTAYALLAHINHHGSQMGARKLERDSMMRWLQSMRNYFGAFASSQDSLVAMDALWQFTLKDPNRNVFEMYCQLESSAAPTWRYNMFLKKDNYTDMEEAWIPNVFGQVRPSAQGTGRAMIQLTTTVNVEYPFQIRNPVDTQLFYLLDNPDINFYGRNSSVVQMTPCVSWVYTQKSKQSGLSVLEIDIPSGYVIMNDTLRALVQSKNPPNLKRAEFYNRKVVMYFDYLDQRRTCVPIEAHRWYPVANMTIQHKMRVYDYYEPGMHNTSMYNTFNLFNLNICYVCGSYQCPYCPFFNVATMLKASFTLITLILGFILTKYSLRTS</sequence>
<feature type="domain" description="Alpha-macroglobulin receptor-binding" evidence="6">
    <location>
        <begin position="1450"/>
        <end position="1541"/>
    </location>
</feature>
<dbReference type="InterPro" id="IPR041555">
    <property type="entry name" value="MG3"/>
</dbReference>
<dbReference type="EMBL" id="VSWD01000012">
    <property type="protein sequence ID" value="KAK3085478.1"/>
    <property type="molecule type" value="Genomic_DNA"/>
</dbReference>
<comment type="caution">
    <text evidence="7">The sequence shown here is derived from an EMBL/GenBank/DDBJ whole genome shotgun (WGS) entry which is preliminary data.</text>
</comment>
<dbReference type="SMART" id="SM01359">
    <property type="entry name" value="A2M_N_2"/>
    <property type="match status" value="1"/>
</dbReference>
<dbReference type="Gene3D" id="2.60.40.10">
    <property type="entry name" value="Immunoglobulins"/>
    <property type="match status" value="1"/>
</dbReference>
<feature type="domain" description="Alpha-2-macroglobulin" evidence="5">
    <location>
        <begin position="762"/>
        <end position="853"/>
    </location>
</feature>
<dbReference type="InterPro" id="IPR050473">
    <property type="entry name" value="A2M/Complement_sys"/>
</dbReference>
<dbReference type="InterPro" id="IPR002172">
    <property type="entry name" value="LDrepeatLR_classA_rpt"/>
</dbReference>
<keyword evidence="1" id="KW-1015">Disulfide bond</keyword>
<keyword evidence="2" id="KW-0812">Transmembrane</keyword>
<dbReference type="SUPFAM" id="SSF49410">
    <property type="entry name" value="Alpha-macroglobulin receptor domain"/>
    <property type="match status" value="1"/>
</dbReference>
<accession>A0AA88XHW8</accession>
<dbReference type="InterPro" id="IPR008930">
    <property type="entry name" value="Terpenoid_cyclase/PrenylTrfase"/>
</dbReference>
<dbReference type="GO" id="GO:0005615">
    <property type="term" value="C:extracellular space"/>
    <property type="evidence" value="ECO:0007669"/>
    <property type="project" value="InterPro"/>
</dbReference>
<dbReference type="SMART" id="SM01360">
    <property type="entry name" value="A2M"/>
    <property type="match status" value="1"/>
</dbReference>
<gene>
    <name evidence="7" type="ORF">FSP39_004021</name>
</gene>
<protein>
    <recommendedName>
        <fullName evidence="9">CD109 antigen</fullName>
    </recommendedName>
</protein>
<dbReference type="SMART" id="SM01361">
    <property type="entry name" value="A2M_recep"/>
    <property type="match status" value="1"/>
</dbReference>
<dbReference type="Gene3D" id="2.60.40.2950">
    <property type="match status" value="1"/>
</dbReference>
<feature type="chain" id="PRO_5041661613" description="CD109 antigen" evidence="3">
    <location>
        <begin position="18"/>
        <end position="1595"/>
    </location>
</feature>
<feature type="transmembrane region" description="Helical" evidence="2">
    <location>
        <begin position="1565"/>
        <end position="1587"/>
    </location>
</feature>
<dbReference type="Pfam" id="PF00207">
    <property type="entry name" value="A2M"/>
    <property type="match status" value="1"/>
</dbReference>
<organism evidence="7 8">
    <name type="scientific">Pinctada imbricata</name>
    <name type="common">Atlantic pearl-oyster</name>
    <name type="synonym">Pinctada martensii</name>
    <dbReference type="NCBI Taxonomy" id="66713"/>
    <lineage>
        <taxon>Eukaryota</taxon>
        <taxon>Metazoa</taxon>
        <taxon>Spiralia</taxon>
        <taxon>Lophotrochozoa</taxon>
        <taxon>Mollusca</taxon>
        <taxon>Bivalvia</taxon>
        <taxon>Autobranchia</taxon>
        <taxon>Pteriomorphia</taxon>
        <taxon>Pterioida</taxon>
        <taxon>Pterioidea</taxon>
        <taxon>Pteriidae</taxon>
        <taxon>Pinctada</taxon>
    </lineage>
</organism>
<evidence type="ECO:0000259" key="4">
    <source>
        <dbReference type="SMART" id="SM01359"/>
    </source>
</evidence>
<dbReference type="CDD" id="cd00112">
    <property type="entry name" value="LDLa"/>
    <property type="match status" value="1"/>
</dbReference>
<evidence type="ECO:0000259" key="6">
    <source>
        <dbReference type="SMART" id="SM01361"/>
    </source>
</evidence>
<dbReference type="InterPro" id="IPR009048">
    <property type="entry name" value="A-macroglobulin_rcpt-bd"/>
</dbReference>
<name>A0AA88XHW8_PINIB</name>
<feature type="signal peptide" evidence="3">
    <location>
        <begin position="1"/>
        <end position="17"/>
    </location>
</feature>
<dbReference type="Pfam" id="PF17791">
    <property type="entry name" value="MG3"/>
    <property type="match status" value="1"/>
</dbReference>
<evidence type="ECO:0000256" key="3">
    <source>
        <dbReference type="SAM" id="SignalP"/>
    </source>
</evidence>
<keyword evidence="8" id="KW-1185">Reference proteome</keyword>
<evidence type="ECO:0000256" key="1">
    <source>
        <dbReference type="ARBA" id="ARBA00023157"/>
    </source>
</evidence>
<keyword evidence="2" id="KW-0472">Membrane</keyword>
<dbReference type="Gene3D" id="2.60.40.1930">
    <property type="match status" value="2"/>
</dbReference>
<evidence type="ECO:0000313" key="8">
    <source>
        <dbReference type="Proteomes" id="UP001186944"/>
    </source>
</evidence>
<keyword evidence="3" id="KW-0732">Signal</keyword>
<dbReference type="Gene3D" id="2.20.130.20">
    <property type="match status" value="1"/>
</dbReference>
<dbReference type="InterPro" id="IPR011625">
    <property type="entry name" value="A2M_N_BRD"/>
</dbReference>
<dbReference type="InterPro" id="IPR002890">
    <property type="entry name" value="MG2"/>
</dbReference>
<proteinExistence type="predicted"/>
<dbReference type="Gene3D" id="2.60.40.690">
    <property type="entry name" value="Alpha-macroglobulin, receptor-binding domain"/>
    <property type="match status" value="1"/>
</dbReference>
<dbReference type="InterPro" id="IPR013783">
    <property type="entry name" value="Ig-like_fold"/>
</dbReference>
<keyword evidence="2" id="KW-1133">Transmembrane helix</keyword>
<dbReference type="Pfam" id="PF07678">
    <property type="entry name" value="TED_complement"/>
    <property type="match status" value="1"/>
</dbReference>
<dbReference type="PANTHER" id="PTHR11412">
    <property type="entry name" value="MACROGLOBULIN / COMPLEMENT"/>
    <property type="match status" value="1"/>
</dbReference>
<dbReference type="Pfam" id="PF07677">
    <property type="entry name" value="A2M_recep"/>
    <property type="match status" value="1"/>
</dbReference>
<dbReference type="SUPFAM" id="SSF48239">
    <property type="entry name" value="Terpenoid cyclases/Protein prenyltransferases"/>
    <property type="match status" value="1"/>
</dbReference>
<dbReference type="Proteomes" id="UP001186944">
    <property type="component" value="Unassembled WGS sequence"/>
</dbReference>
<evidence type="ECO:0008006" key="9">
    <source>
        <dbReference type="Google" id="ProtNLM"/>
    </source>
</evidence>
<dbReference type="InterPro" id="IPR001599">
    <property type="entry name" value="Macroglobln_a2"/>
</dbReference>
<dbReference type="InterPro" id="IPR036595">
    <property type="entry name" value="A-macroglobulin_rcpt-bd_sf"/>
</dbReference>
<feature type="domain" description="Alpha-2-macroglobulin bait region" evidence="4">
    <location>
        <begin position="483"/>
        <end position="618"/>
    </location>
</feature>